<protein>
    <submittedName>
        <fullName evidence="3">Uncharacterized protein</fullName>
    </submittedName>
</protein>
<feature type="coiled-coil region" evidence="1">
    <location>
        <begin position="71"/>
        <end position="168"/>
    </location>
</feature>
<proteinExistence type="predicted"/>
<gene>
    <name evidence="3" type="ORF">SNEC2469_LOCUS35354</name>
</gene>
<comment type="caution">
    <text evidence="3">The sequence shown here is derived from an EMBL/GenBank/DDBJ whole genome shotgun (WGS) entry which is preliminary data.</text>
</comment>
<sequence length="213" mass="23644">MAWAGNWSSGSGGYSWQGSGGWGGAGGSSGSGYGWGGQQPLTKKQKQNRRKKATKCGQERSDWRWALSKRLAEVESDLSAALQQVESLTADNSRMDAELQDARKMMAQQKAQLDMLHASSRVVVSERDSLLAKAQLTSEHINSQKQRIEELRQLAEDAQMRNAELRVLQAHHMDEQTKSAADKFKLEMEKGIVDLDRHRRLVSAMGSEITANE</sequence>
<organism evidence="3 4">
    <name type="scientific">Symbiodinium necroappetens</name>
    <dbReference type="NCBI Taxonomy" id="1628268"/>
    <lineage>
        <taxon>Eukaryota</taxon>
        <taxon>Sar</taxon>
        <taxon>Alveolata</taxon>
        <taxon>Dinophyceae</taxon>
        <taxon>Suessiales</taxon>
        <taxon>Symbiodiniaceae</taxon>
        <taxon>Symbiodinium</taxon>
    </lineage>
</organism>
<accession>A0A813CI52</accession>
<name>A0A813CI52_9DINO</name>
<evidence type="ECO:0000256" key="2">
    <source>
        <dbReference type="SAM" id="MobiDB-lite"/>
    </source>
</evidence>
<feature type="region of interest" description="Disordered" evidence="2">
    <location>
        <begin position="1"/>
        <end position="60"/>
    </location>
</feature>
<feature type="compositionally biased region" description="Gly residues" evidence="2">
    <location>
        <begin position="10"/>
        <end position="37"/>
    </location>
</feature>
<evidence type="ECO:0000313" key="4">
    <source>
        <dbReference type="Proteomes" id="UP000601435"/>
    </source>
</evidence>
<feature type="non-terminal residue" evidence="3">
    <location>
        <position position="1"/>
    </location>
</feature>
<dbReference type="EMBL" id="CAJNJA010101912">
    <property type="protein sequence ID" value="CAE7944511.1"/>
    <property type="molecule type" value="Genomic_DNA"/>
</dbReference>
<keyword evidence="4" id="KW-1185">Reference proteome</keyword>
<evidence type="ECO:0000313" key="3">
    <source>
        <dbReference type="EMBL" id="CAE7944511.1"/>
    </source>
</evidence>
<reference evidence="3" key="1">
    <citation type="submission" date="2021-02" db="EMBL/GenBank/DDBJ databases">
        <authorList>
            <person name="Dougan E. K."/>
            <person name="Rhodes N."/>
            <person name="Thang M."/>
            <person name="Chan C."/>
        </authorList>
    </citation>
    <scope>NUCLEOTIDE SEQUENCE</scope>
</reference>
<keyword evidence="1" id="KW-0175">Coiled coil</keyword>
<dbReference type="AlphaFoldDB" id="A0A813CI52"/>
<evidence type="ECO:0000256" key="1">
    <source>
        <dbReference type="SAM" id="Coils"/>
    </source>
</evidence>
<feature type="compositionally biased region" description="Basic residues" evidence="2">
    <location>
        <begin position="43"/>
        <end position="54"/>
    </location>
</feature>
<dbReference type="Proteomes" id="UP000601435">
    <property type="component" value="Unassembled WGS sequence"/>
</dbReference>